<dbReference type="SUPFAM" id="SSF54001">
    <property type="entry name" value="Cysteine proteinases"/>
    <property type="match status" value="1"/>
</dbReference>
<feature type="domain" description="USP" evidence="15">
    <location>
        <begin position="247"/>
        <end position="551"/>
    </location>
</feature>
<evidence type="ECO:0000256" key="9">
    <source>
        <dbReference type="ARBA" id="ARBA00039432"/>
    </source>
</evidence>
<evidence type="ECO:0000256" key="2">
    <source>
        <dbReference type="ARBA" id="ARBA00004604"/>
    </source>
</evidence>
<evidence type="ECO:0000313" key="16">
    <source>
        <dbReference type="Proteomes" id="UP000038045"/>
    </source>
</evidence>
<feature type="compositionally biased region" description="Basic and acidic residues" evidence="14">
    <location>
        <begin position="606"/>
        <end position="621"/>
    </location>
</feature>
<comment type="similarity">
    <text evidence="3">Belongs to the peptidase C19 family.</text>
</comment>
<evidence type="ECO:0000256" key="10">
    <source>
        <dbReference type="ARBA" id="ARBA00041300"/>
    </source>
</evidence>
<dbReference type="Proteomes" id="UP000038045">
    <property type="component" value="Unplaced"/>
</dbReference>
<evidence type="ECO:0000256" key="5">
    <source>
        <dbReference type="ARBA" id="ARBA00022670"/>
    </source>
</evidence>
<proteinExistence type="inferred from homology"/>
<feature type="compositionally biased region" description="Polar residues" evidence="14">
    <location>
        <begin position="700"/>
        <end position="728"/>
    </location>
</feature>
<dbReference type="Gene3D" id="3.90.70.10">
    <property type="entry name" value="Cysteine proteinases"/>
    <property type="match status" value="1"/>
</dbReference>
<evidence type="ECO:0000256" key="1">
    <source>
        <dbReference type="ARBA" id="ARBA00000707"/>
    </source>
</evidence>
<feature type="region of interest" description="Disordered" evidence="14">
    <location>
        <begin position="41"/>
        <end position="86"/>
    </location>
</feature>
<dbReference type="InterPro" id="IPR050164">
    <property type="entry name" value="Peptidase_C19"/>
</dbReference>
<evidence type="ECO:0000256" key="3">
    <source>
        <dbReference type="ARBA" id="ARBA00009085"/>
    </source>
</evidence>
<name>A0A0N4Z4B9_PARTI</name>
<evidence type="ECO:0000313" key="17">
    <source>
        <dbReference type="WBParaSite" id="PTRK_0000183900.1"/>
    </source>
</evidence>
<dbReference type="AlphaFoldDB" id="A0A0N4Z4B9"/>
<comment type="catalytic activity">
    <reaction evidence="1">
        <text>Thiol-dependent hydrolysis of ester, thioester, amide, peptide and isopeptide bonds formed by the C-terminal Gly of ubiquitin (a 76-residue protein attached to proteins as an intracellular targeting signal).</text>
        <dbReference type="EC" id="3.4.19.12"/>
    </reaction>
</comment>
<keyword evidence="8" id="KW-0788">Thiol protease</keyword>
<comment type="subcellular location">
    <subcellularLocation>
        <location evidence="2">Nucleus</location>
        <location evidence="2">Nucleolus</location>
    </subcellularLocation>
</comment>
<evidence type="ECO:0000256" key="8">
    <source>
        <dbReference type="ARBA" id="ARBA00022807"/>
    </source>
</evidence>
<dbReference type="PROSITE" id="PS50235">
    <property type="entry name" value="USP_3"/>
    <property type="match status" value="1"/>
</dbReference>
<dbReference type="PANTHER" id="PTHR24006">
    <property type="entry name" value="UBIQUITIN CARBOXYL-TERMINAL HYDROLASE"/>
    <property type="match status" value="1"/>
</dbReference>
<keyword evidence="7" id="KW-0378">Hydrolase</keyword>
<feature type="compositionally biased region" description="Polar residues" evidence="14">
    <location>
        <begin position="44"/>
        <end position="86"/>
    </location>
</feature>
<dbReference type="GO" id="GO:0006508">
    <property type="term" value="P:proteolysis"/>
    <property type="evidence" value="ECO:0007669"/>
    <property type="project" value="UniProtKB-KW"/>
</dbReference>
<dbReference type="PANTHER" id="PTHR24006:SF758">
    <property type="entry name" value="UBIQUITIN CARBOXYL-TERMINAL HYDROLASE 36"/>
    <property type="match status" value="1"/>
</dbReference>
<evidence type="ECO:0000259" key="15">
    <source>
        <dbReference type="PROSITE" id="PS50235"/>
    </source>
</evidence>
<dbReference type="InterPro" id="IPR001394">
    <property type="entry name" value="Peptidase_C19_UCH"/>
</dbReference>
<keyword evidence="6" id="KW-0833">Ubl conjugation pathway</keyword>
<feature type="region of interest" description="Disordered" evidence="14">
    <location>
        <begin position="606"/>
        <end position="625"/>
    </location>
</feature>
<evidence type="ECO:0000256" key="12">
    <source>
        <dbReference type="ARBA" id="ARBA00042420"/>
    </source>
</evidence>
<dbReference type="GO" id="GO:0005730">
    <property type="term" value="C:nucleolus"/>
    <property type="evidence" value="ECO:0007669"/>
    <property type="project" value="UniProtKB-SubCell"/>
</dbReference>
<evidence type="ECO:0000256" key="14">
    <source>
        <dbReference type="SAM" id="MobiDB-lite"/>
    </source>
</evidence>
<dbReference type="GO" id="GO:0042981">
    <property type="term" value="P:regulation of apoptotic process"/>
    <property type="evidence" value="ECO:0007669"/>
    <property type="project" value="TreeGrafter"/>
</dbReference>
<protein>
    <recommendedName>
        <fullName evidence="9">Ubiquitin carboxyl-terminal hydrolase 36</fullName>
        <ecNumber evidence="4">3.4.19.12</ecNumber>
    </recommendedName>
    <alternativeName>
        <fullName evidence="12">Deubiquitinating enzyme 36</fullName>
    </alternativeName>
    <alternativeName>
        <fullName evidence="11">Protein scrawny</fullName>
    </alternativeName>
    <alternativeName>
        <fullName evidence="10">Ubiquitin thioesterase 36</fullName>
    </alternativeName>
    <alternativeName>
        <fullName evidence="13">Ubiquitin-specific-processing protease 36</fullName>
    </alternativeName>
</protein>
<reference evidence="17" key="1">
    <citation type="submission" date="2017-02" db="UniProtKB">
        <authorList>
            <consortium name="WormBaseParasite"/>
        </authorList>
    </citation>
    <scope>IDENTIFICATION</scope>
</reference>
<dbReference type="GO" id="GO:0016579">
    <property type="term" value="P:protein deubiquitination"/>
    <property type="evidence" value="ECO:0007669"/>
    <property type="project" value="InterPro"/>
</dbReference>
<evidence type="ECO:0000256" key="13">
    <source>
        <dbReference type="ARBA" id="ARBA00043009"/>
    </source>
</evidence>
<dbReference type="GO" id="GO:0004843">
    <property type="term" value="F:cysteine-type deubiquitinase activity"/>
    <property type="evidence" value="ECO:0007669"/>
    <property type="project" value="UniProtKB-EC"/>
</dbReference>
<dbReference type="STRING" id="131310.A0A0N4Z4B9"/>
<organism evidence="16 17">
    <name type="scientific">Parastrongyloides trichosuri</name>
    <name type="common">Possum-specific nematode worm</name>
    <dbReference type="NCBI Taxonomy" id="131310"/>
    <lineage>
        <taxon>Eukaryota</taxon>
        <taxon>Metazoa</taxon>
        <taxon>Ecdysozoa</taxon>
        <taxon>Nematoda</taxon>
        <taxon>Chromadorea</taxon>
        <taxon>Rhabditida</taxon>
        <taxon>Tylenchina</taxon>
        <taxon>Panagrolaimomorpha</taxon>
        <taxon>Strongyloidoidea</taxon>
        <taxon>Strongyloididae</taxon>
        <taxon>Parastrongyloides</taxon>
    </lineage>
</organism>
<keyword evidence="16" id="KW-1185">Reference proteome</keyword>
<evidence type="ECO:0000256" key="4">
    <source>
        <dbReference type="ARBA" id="ARBA00012759"/>
    </source>
</evidence>
<keyword evidence="5" id="KW-0645">Protease</keyword>
<dbReference type="InterPro" id="IPR028889">
    <property type="entry name" value="USP"/>
</dbReference>
<feature type="region of interest" description="Disordered" evidence="14">
    <location>
        <begin position="699"/>
        <end position="728"/>
    </location>
</feature>
<accession>A0A0N4Z4B9</accession>
<dbReference type="EC" id="3.4.19.12" evidence="4"/>
<dbReference type="InterPro" id="IPR038765">
    <property type="entry name" value="Papain-like_cys_pep_sf"/>
</dbReference>
<dbReference type="GO" id="GO:0005829">
    <property type="term" value="C:cytosol"/>
    <property type="evidence" value="ECO:0007669"/>
    <property type="project" value="TreeGrafter"/>
</dbReference>
<evidence type="ECO:0000256" key="11">
    <source>
        <dbReference type="ARBA" id="ARBA00042154"/>
    </source>
</evidence>
<dbReference type="Pfam" id="PF00443">
    <property type="entry name" value="UCH"/>
    <property type="match status" value="1"/>
</dbReference>
<sequence>MTHENLQNINNKIEEEDGTTFLYGGSITVVENGEYKLSKEITDSDSGIGSRESSPRNANTIDGNSKIMTPSTIINDKSNSLSSPECTSSIVDEYEDSLQSSTNFIGAQLPPSRNVSTRRSSSETKVISDGLNNVKLQESPTQVNCMVRQKNVMKHPSPSNALIKLPLVLKFKKIRRENGKTEVIIKNNTASIVDVYVNSSEDSSDGKKRLLSYDCQRNIRFPILNKGKVKNTFEGCSYNPLRHGHGAPLTNSANDCFMNSVLQVFTHIPQLARMIHENHPEDGCTDNECVWCILRSHIIRATTTEKAFSSLAMKKIVGRYFSRNSDDQQDAHEFFQCVLNDLERIITRTPLTGAVQPSPLNAPSNAVEQVLSGMLRHEISCPECHKVRVNYERYRELNLDVIAKEREKINCNLSTVLNMNFRETPLELYKCSSCKVVVTASKKSTLLRTPQLLIVQIKRFFCYPKKIAATIKIEKDLDLTPFLYCNSGTSAKYKLEGAIEHFGSTIAFGHYTATCKGFDRKTWYHFDDFKVREKPNIGDSTDSYVVIYSLVNGEETTRRLLEAEKIKIPVDFRTNIQTIPETIYDPESAHFESEYEAKLLRERLESNKALKRPKPTDEFTHSHSVPTKMPKLEEEGELEDENLLSTHLRASSETMIEDRCSTSTMLTQKIFNDGTTSKVITPKSPWKPKGVSKVNHTIKKTTSNQSTFKNPNGLGTITTKNYNSSYRK</sequence>
<evidence type="ECO:0000256" key="7">
    <source>
        <dbReference type="ARBA" id="ARBA00022801"/>
    </source>
</evidence>
<dbReference type="WBParaSite" id="PTRK_0000183900.1">
    <property type="protein sequence ID" value="PTRK_0000183900.1"/>
    <property type="gene ID" value="PTRK_0000183900"/>
</dbReference>
<evidence type="ECO:0000256" key="6">
    <source>
        <dbReference type="ARBA" id="ARBA00022786"/>
    </source>
</evidence>